<dbReference type="InterPro" id="IPR014054">
    <property type="entry name" value="Phage_regulatory_Rha"/>
</dbReference>
<accession>K2PL12</accession>
<protein>
    <submittedName>
        <fullName evidence="1">Phage antirepressor protein</fullName>
    </submittedName>
</protein>
<evidence type="ECO:0000313" key="2">
    <source>
        <dbReference type="Proteomes" id="UP000006787"/>
    </source>
</evidence>
<dbReference type="NCBIfam" id="TIGR02681">
    <property type="entry name" value="phage_pRha"/>
    <property type="match status" value="1"/>
</dbReference>
<name>K2PL12_9LACT</name>
<dbReference type="EMBL" id="AMQS01000006">
    <property type="protein sequence ID" value="EKF52025.1"/>
    <property type="molecule type" value="Genomic_DNA"/>
</dbReference>
<dbReference type="eggNOG" id="COG3561">
    <property type="taxonomic scope" value="Bacteria"/>
</dbReference>
<dbReference type="Proteomes" id="UP000006787">
    <property type="component" value="Unassembled WGS sequence"/>
</dbReference>
<proteinExistence type="predicted"/>
<dbReference type="AlphaFoldDB" id="K2PL12"/>
<organism evidence="1 2">
    <name type="scientific">Lactococcus garvieae DCC43</name>
    <dbReference type="NCBI Taxonomy" id="1231377"/>
    <lineage>
        <taxon>Bacteria</taxon>
        <taxon>Bacillati</taxon>
        <taxon>Bacillota</taxon>
        <taxon>Bacilli</taxon>
        <taxon>Lactobacillales</taxon>
        <taxon>Streptococcaceae</taxon>
        <taxon>Lactococcus</taxon>
    </lineage>
</organism>
<evidence type="ECO:0000313" key="1">
    <source>
        <dbReference type="EMBL" id="EKF52025.1"/>
    </source>
</evidence>
<comment type="caution">
    <text evidence="1">The sequence shown here is derived from an EMBL/GenBank/DDBJ whole genome shotgun (WGS) entry which is preliminary data.</text>
</comment>
<gene>
    <name evidence="1" type="ORF">C426_0589</name>
</gene>
<dbReference type="RefSeq" id="WP_003134876.1">
    <property type="nucleotide sequence ID" value="NZ_AMQS01000006.1"/>
</dbReference>
<sequence length="257" mass="29590">MNQIENRLTSLEVAEMVEREHNDVLKDIRRIIKQLGEGKNSQSYFAEGTYRNSQNKELPCYHLTKKGCELFSTRMTGAKGTQFAVAYIERFNQMEQHIKQRASNLSPELQMFNQLFQASANVELEQKRQAEELETMKSSVGAVEKSVDNISEIVALNTSDWRKKSQTIIRKIAYELGAGTAYQEISKKIYQETERAARCSLKIRLTNMRKTMALEGASKSSRDKKNYLDVIEKDPKLVNIYMHTVKQFAIKYQVDVA</sequence>
<reference evidence="1 2" key="1">
    <citation type="journal article" date="2012" name="J. Bacteriol.">
        <title>Genome Sequence of the Bacteriocin-Producing Strain Lactococcus garvieae DCC43.</title>
        <authorList>
            <person name="Gabrielsen C."/>
            <person name="Brede D.A."/>
            <person name="Hernandez P.E."/>
            <person name="Nes I.F."/>
            <person name="Diep D.B."/>
        </authorList>
    </citation>
    <scope>NUCLEOTIDE SEQUENCE [LARGE SCALE GENOMIC DNA]</scope>
    <source>
        <strain evidence="1 2">DCC43</strain>
    </source>
</reference>
<dbReference type="Pfam" id="PF09669">
    <property type="entry name" value="Phage_pRha"/>
    <property type="match status" value="1"/>
</dbReference>
<dbReference type="PATRIC" id="fig|1231377.3.peg.590"/>
<dbReference type="eggNOG" id="COG3646">
    <property type="taxonomic scope" value="Bacteria"/>
</dbReference>